<accession>A0ABY4DRA7</accession>
<sequence length="135" mass="14327">MALGILASGAEKPDYSVNRLRLLPAGGMAAAVFPHQFAVIKYFVCGNKKAVANGLVFGLAVFIFIDAGSLALPHRDAVCFDIIGYAVFRVTGAGWVRVKVKSQSKGGCFIGLFWLGPSDTIDKNKPTALARLAIL</sequence>
<evidence type="ECO:0000256" key="1">
    <source>
        <dbReference type="SAM" id="Phobius"/>
    </source>
</evidence>
<keyword evidence="1" id="KW-0812">Transmembrane</keyword>
<proteinExistence type="predicted"/>
<keyword evidence="3" id="KW-1185">Reference proteome</keyword>
<dbReference type="RefSeq" id="WP_244784811.1">
    <property type="nucleotide sequence ID" value="NZ_CP091508.1"/>
</dbReference>
<protein>
    <submittedName>
        <fullName evidence="2">Uncharacterized protein</fullName>
    </submittedName>
</protein>
<evidence type="ECO:0000313" key="3">
    <source>
        <dbReference type="Proteomes" id="UP000829817"/>
    </source>
</evidence>
<evidence type="ECO:0000313" key="2">
    <source>
        <dbReference type="EMBL" id="UOO81565.1"/>
    </source>
</evidence>
<reference evidence="2 3" key="1">
    <citation type="journal article" date="2022" name="Res Sq">
        <title>Evolution of multicellular longitudinally dividing oral cavity symbionts (Neisseriaceae).</title>
        <authorList>
            <person name="Nyongesa S."/>
            <person name="Weber P."/>
            <person name="Bernet E."/>
            <person name="Pullido F."/>
            <person name="Nieckarz M."/>
            <person name="Delaby M."/>
            <person name="Nieves C."/>
            <person name="Viehboeck T."/>
            <person name="Krause N."/>
            <person name="Rivera-Millot A."/>
            <person name="Nakamura A."/>
            <person name="Vischer N."/>
            <person name="VanNieuwenhze M."/>
            <person name="Brun Y."/>
            <person name="Cava F."/>
            <person name="Bulgheresi S."/>
            <person name="Veyrier F."/>
        </authorList>
    </citation>
    <scope>NUCLEOTIDE SEQUENCE [LARGE SCALE GENOMIC DNA]</scope>
    <source>
        <strain evidence="2 3">CCUG 63373m</strain>
    </source>
</reference>
<feature type="transmembrane region" description="Helical" evidence="1">
    <location>
        <begin position="22"/>
        <end position="44"/>
    </location>
</feature>
<feature type="transmembrane region" description="Helical" evidence="1">
    <location>
        <begin position="51"/>
        <end position="72"/>
    </location>
</feature>
<keyword evidence="1" id="KW-1133">Transmembrane helix</keyword>
<dbReference type="EMBL" id="CP091508">
    <property type="protein sequence ID" value="UOO81565.1"/>
    <property type="molecule type" value="Genomic_DNA"/>
</dbReference>
<organism evidence="2 3">
    <name type="scientific">Uruburuella testudinis</name>
    <dbReference type="NCBI Taxonomy" id="1282863"/>
    <lineage>
        <taxon>Bacteria</taxon>
        <taxon>Pseudomonadati</taxon>
        <taxon>Pseudomonadota</taxon>
        <taxon>Betaproteobacteria</taxon>
        <taxon>Neisseriales</taxon>
        <taxon>Neisseriaceae</taxon>
        <taxon>Uruburuella</taxon>
    </lineage>
</organism>
<name>A0ABY4DRA7_9NEIS</name>
<gene>
    <name evidence="2" type="ORF">LVJ83_11620</name>
</gene>
<dbReference type="Proteomes" id="UP000829817">
    <property type="component" value="Chromosome"/>
</dbReference>
<keyword evidence="1" id="KW-0472">Membrane</keyword>